<keyword evidence="1" id="KW-0547">Nucleotide-binding</keyword>
<dbReference type="Pfam" id="PF00735">
    <property type="entry name" value="Septin"/>
    <property type="match status" value="1"/>
</dbReference>
<dbReference type="InterPro" id="IPR016491">
    <property type="entry name" value="Septin"/>
</dbReference>
<keyword evidence="2" id="KW-0342">GTP-binding</keyword>
<evidence type="ECO:0000256" key="3">
    <source>
        <dbReference type="SAM" id="Coils"/>
    </source>
</evidence>
<accession>A0A183AIG5</accession>
<feature type="coiled-coil region" evidence="3">
    <location>
        <begin position="165"/>
        <end position="232"/>
    </location>
</feature>
<dbReference type="PANTHER" id="PTHR18884">
    <property type="entry name" value="SEPTIN"/>
    <property type="match status" value="1"/>
</dbReference>
<reference evidence="5" key="1">
    <citation type="submission" date="2016-06" db="UniProtKB">
        <authorList>
            <consortium name="WormBaseParasite"/>
        </authorList>
    </citation>
    <scope>IDENTIFICATION</scope>
</reference>
<proteinExistence type="predicted"/>
<protein>
    <submittedName>
        <fullName evidence="5">Septin-type G domain-containing protein</fullName>
    </submittedName>
</protein>
<name>A0A183AIG5_9TREM</name>
<keyword evidence="3" id="KW-0175">Coiled coil</keyword>
<feature type="domain" description="Septin-type G" evidence="4">
    <location>
        <begin position="1"/>
        <end position="149"/>
    </location>
</feature>
<organism evidence="5">
    <name type="scientific">Echinostoma caproni</name>
    <dbReference type="NCBI Taxonomy" id="27848"/>
    <lineage>
        <taxon>Eukaryota</taxon>
        <taxon>Metazoa</taxon>
        <taxon>Spiralia</taxon>
        <taxon>Lophotrochozoa</taxon>
        <taxon>Platyhelminthes</taxon>
        <taxon>Trematoda</taxon>
        <taxon>Digenea</taxon>
        <taxon>Plagiorchiida</taxon>
        <taxon>Echinostomata</taxon>
        <taxon>Echinostomatoidea</taxon>
        <taxon>Echinostomatidae</taxon>
        <taxon>Echinostoma</taxon>
    </lineage>
</organism>
<evidence type="ECO:0000256" key="2">
    <source>
        <dbReference type="ARBA" id="ARBA00023134"/>
    </source>
</evidence>
<dbReference type="InterPro" id="IPR027417">
    <property type="entry name" value="P-loop_NTPase"/>
</dbReference>
<dbReference type="WBParaSite" id="ECPE_0000676301-mRNA-1">
    <property type="protein sequence ID" value="ECPE_0000676301-mRNA-1"/>
    <property type="gene ID" value="ECPE_0000676301"/>
</dbReference>
<dbReference type="PIRSF" id="PIRSF006698">
    <property type="entry name" value="Septin"/>
    <property type="match status" value="1"/>
</dbReference>
<evidence type="ECO:0000256" key="1">
    <source>
        <dbReference type="ARBA" id="ARBA00022741"/>
    </source>
</evidence>
<dbReference type="GO" id="GO:0005525">
    <property type="term" value="F:GTP binding"/>
    <property type="evidence" value="ECO:0007669"/>
    <property type="project" value="UniProtKB-KW"/>
</dbReference>
<evidence type="ECO:0000313" key="5">
    <source>
        <dbReference type="WBParaSite" id="ECPE_0000676301-mRNA-1"/>
    </source>
</evidence>
<evidence type="ECO:0000259" key="4">
    <source>
        <dbReference type="PROSITE" id="PS51719"/>
    </source>
</evidence>
<dbReference type="InterPro" id="IPR030379">
    <property type="entry name" value="G_SEPTIN_dom"/>
</dbReference>
<dbReference type="Gene3D" id="3.40.50.300">
    <property type="entry name" value="P-loop containing nucleotide triphosphate hydrolases"/>
    <property type="match status" value="1"/>
</dbReference>
<sequence>LDIEFLRRVQDKVNVIPVIAKADTLTSEECKEFKKAILNELAANRIHTFDFPDPDECSDRGNEEELIKVRRLRDRAPFAVIGANTLVVGEGGNRVRARCYPWGVVEVENMEHNDFAALRYLLLTAFMQELRDVTHSVHYENYRTAKLSGIAQESHFQTRDGKDPMSIMEAEKKEHEAKMRKMEAEMEAVFEQKVEEKNQKLREFENDLMRRADQMREQLRAQEQEQEAARRAFDLERANWEEAWREWDIGADIGTNGATLGLGERVINEVIKERAKTEKKRKGLF</sequence>
<dbReference type="AlphaFoldDB" id="A0A183AIG5"/>
<dbReference type="PROSITE" id="PS51719">
    <property type="entry name" value="G_SEPTIN"/>
    <property type="match status" value="1"/>
</dbReference>